<dbReference type="InterPro" id="IPR007791">
    <property type="entry name" value="DjlA_N"/>
</dbReference>
<dbReference type="EMBL" id="BBLT01000009">
    <property type="protein sequence ID" value="GAL86798.1"/>
    <property type="molecule type" value="Genomic_DNA"/>
</dbReference>
<dbReference type="CDD" id="cd07177">
    <property type="entry name" value="terB_like"/>
    <property type="match status" value="1"/>
</dbReference>
<comment type="caution">
    <text evidence="2">The sequence shown here is derived from an EMBL/GenBank/DDBJ whole genome shotgun (WGS) entry which is preliminary data.</text>
</comment>
<protein>
    <recommendedName>
        <fullName evidence="1">Co-chaperone DjlA N-terminal domain-containing protein</fullName>
    </recommendedName>
</protein>
<evidence type="ECO:0000313" key="3">
    <source>
        <dbReference type="Proteomes" id="UP000030185"/>
    </source>
</evidence>
<organism evidence="2 3">
    <name type="scientific">Sporocytophaga myxococcoides</name>
    <dbReference type="NCBI Taxonomy" id="153721"/>
    <lineage>
        <taxon>Bacteria</taxon>
        <taxon>Pseudomonadati</taxon>
        <taxon>Bacteroidota</taxon>
        <taxon>Cytophagia</taxon>
        <taxon>Cytophagales</taxon>
        <taxon>Cytophagaceae</taxon>
        <taxon>Sporocytophaga</taxon>
    </lineage>
</organism>
<sequence length="115" mass="13316">MGSLAYSIAKADGAIQSEEKETIKNLAQKEFQLGDGDIEWIDQMFNKLEKANIPLEEAYNYALDTLEANRFHFDFTQSMKSKCISFMERVAEAFNETSVEERSIISRFKKDVQRF</sequence>
<reference evidence="2 3" key="1">
    <citation type="submission" date="2014-09" db="EMBL/GenBank/DDBJ databases">
        <title>Sporocytophaga myxococcoides PG-01 genome sequencing.</title>
        <authorList>
            <person name="Liu L."/>
            <person name="Gao P.J."/>
            <person name="Chen G.J."/>
            <person name="Wang L.S."/>
        </authorList>
    </citation>
    <scope>NUCLEOTIDE SEQUENCE [LARGE SCALE GENOMIC DNA]</scope>
    <source>
        <strain evidence="2 3">PG-01</strain>
    </source>
</reference>
<dbReference type="SUPFAM" id="SSF158682">
    <property type="entry name" value="TerB-like"/>
    <property type="match status" value="1"/>
</dbReference>
<gene>
    <name evidence="2" type="ORF">MYP_4028</name>
</gene>
<feature type="domain" description="Co-chaperone DjlA N-terminal" evidence="1">
    <location>
        <begin position="3"/>
        <end position="108"/>
    </location>
</feature>
<dbReference type="AlphaFoldDB" id="A0A098LL59"/>
<dbReference type="Pfam" id="PF05099">
    <property type="entry name" value="TerB"/>
    <property type="match status" value="1"/>
</dbReference>
<keyword evidence="3" id="KW-1185">Reference proteome</keyword>
<name>A0A098LL59_9BACT</name>
<accession>A0A098LL59</accession>
<dbReference type="eggNOG" id="COG4103">
    <property type="taxonomic scope" value="Bacteria"/>
</dbReference>
<dbReference type="Gene3D" id="1.10.3680.10">
    <property type="entry name" value="TerB-like"/>
    <property type="match status" value="1"/>
</dbReference>
<evidence type="ECO:0000313" key="2">
    <source>
        <dbReference type="EMBL" id="GAL86798.1"/>
    </source>
</evidence>
<evidence type="ECO:0000259" key="1">
    <source>
        <dbReference type="Pfam" id="PF05099"/>
    </source>
</evidence>
<dbReference type="Proteomes" id="UP000030185">
    <property type="component" value="Unassembled WGS sequence"/>
</dbReference>
<proteinExistence type="predicted"/>
<dbReference type="STRING" id="153721.MYP_4028"/>
<dbReference type="InterPro" id="IPR029024">
    <property type="entry name" value="TerB-like"/>
</dbReference>